<feature type="compositionally biased region" description="Basic residues" evidence="20">
    <location>
        <begin position="1611"/>
        <end position="1621"/>
    </location>
</feature>
<name>A0A131XLA1_9ACAR</name>
<comment type="cofactor">
    <cofactor evidence="4">
        <name>Mg(2+)</name>
        <dbReference type="ChEBI" id="CHEBI:18420"/>
    </cofactor>
</comment>
<dbReference type="FunFam" id="3.40.50.670:FF:000001">
    <property type="entry name" value="DNA topoisomerase 2"/>
    <property type="match status" value="2"/>
</dbReference>
<dbReference type="InterPro" id="IPR003594">
    <property type="entry name" value="HATPase_dom"/>
</dbReference>
<evidence type="ECO:0000256" key="11">
    <source>
        <dbReference type="ARBA" id="ARBA00022741"/>
    </source>
</evidence>
<dbReference type="PRINTS" id="PR01158">
    <property type="entry name" value="TOPISMRASEII"/>
</dbReference>
<evidence type="ECO:0000259" key="21">
    <source>
        <dbReference type="PROSITE" id="PS50880"/>
    </source>
</evidence>
<dbReference type="FunFam" id="1.10.268.10:FF:000002">
    <property type="entry name" value="DNA topoisomerase 2"/>
    <property type="match status" value="1"/>
</dbReference>
<dbReference type="Pfam" id="PF02518">
    <property type="entry name" value="HATPase_c"/>
    <property type="match status" value="1"/>
</dbReference>
<dbReference type="InterPro" id="IPR036890">
    <property type="entry name" value="HATPase_C_sf"/>
</dbReference>
<evidence type="ECO:0000256" key="9">
    <source>
        <dbReference type="ARBA" id="ARBA00019635"/>
    </source>
</evidence>
<dbReference type="Gene3D" id="3.30.565.10">
    <property type="entry name" value="Histidine kinase-like ATPase, C-terminal domain"/>
    <property type="match status" value="1"/>
</dbReference>
<dbReference type="PANTHER" id="PTHR10169">
    <property type="entry name" value="DNA TOPOISOMERASE/GYRASE"/>
    <property type="match status" value="1"/>
</dbReference>
<proteinExistence type="evidence at transcript level"/>
<dbReference type="CDD" id="cd03481">
    <property type="entry name" value="TopoIIA_Trans_ScTopoIIA"/>
    <property type="match status" value="1"/>
</dbReference>
<dbReference type="SMART" id="SM00433">
    <property type="entry name" value="TOP2c"/>
    <property type="match status" value="1"/>
</dbReference>
<dbReference type="InterPro" id="IPR018522">
    <property type="entry name" value="TopoIIA_CS"/>
</dbReference>
<feature type="compositionally biased region" description="Pro residues" evidence="20">
    <location>
        <begin position="1515"/>
        <end position="1525"/>
    </location>
</feature>
<dbReference type="Pfam" id="PF01751">
    <property type="entry name" value="Toprim"/>
    <property type="match status" value="1"/>
</dbReference>
<dbReference type="InterPro" id="IPR014721">
    <property type="entry name" value="Ribsml_uS5_D2-typ_fold_subgr"/>
</dbReference>
<dbReference type="GO" id="GO:0000819">
    <property type="term" value="P:sister chromatid segregation"/>
    <property type="evidence" value="ECO:0007669"/>
    <property type="project" value="TreeGrafter"/>
</dbReference>
<dbReference type="PROSITE" id="PS00177">
    <property type="entry name" value="TOPOISOMERASE_II"/>
    <property type="match status" value="1"/>
</dbReference>
<dbReference type="EMBL" id="GEFH01001596">
    <property type="protein sequence ID" value="JAP66985.1"/>
    <property type="molecule type" value="mRNA"/>
</dbReference>
<dbReference type="Pfam" id="PF16898">
    <property type="entry name" value="TOPRIM_C"/>
    <property type="match status" value="1"/>
</dbReference>
<evidence type="ECO:0000256" key="5">
    <source>
        <dbReference type="ARBA" id="ARBA00004604"/>
    </source>
</evidence>
<comment type="function">
    <text evidence="19">Control of topological states of DNA by transient breakage and subsequent rejoining of DNA strands. Topoisomerase II makes double-strand breaks.</text>
</comment>
<dbReference type="InterPro" id="IPR006171">
    <property type="entry name" value="TOPRIM_dom"/>
</dbReference>
<dbReference type="InterPro" id="IPR013759">
    <property type="entry name" value="Topo_IIA_B_C"/>
</dbReference>
<feature type="compositionally biased region" description="Basic and acidic residues" evidence="20">
    <location>
        <begin position="1382"/>
        <end position="1392"/>
    </location>
</feature>
<evidence type="ECO:0000256" key="3">
    <source>
        <dbReference type="ARBA" id="ARBA00001936"/>
    </source>
</evidence>
<dbReference type="InterPro" id="IPR013760">
    <property type="entry name" value="Topo_IIA-like_dom_sf"/>
</dbReference>
<dbReference type="GO" id="GO:0006265">
    <property type="term" value="P:DNA topological change"/>
    <property type="evidence" value="ECO:0007669"/>
    <property type="project" value="UniProtKB-UniRule"/>
</dbReference>
<comment type="catalytic activity">
    <reaction evidence="1 18 19">
        <text>ATP-dependent breakage, passage and rejoining of double-stranded DNA.</text>
        <dbReference type="EC" id="5.6.2.2"/>
    </reaction>
</comment>
<evidence type="ECO:0000256" key="6">
    <source>
        <dbReference type="ARBA" id="ARBA00004642"/>
    </source>
</evidence>
<feature type="compositionally biased region" description="Low complexity" evidence="20">
    <location>
        <begin position="1488"/>
        <end position="1509"/>
    </location>
</feature>
<dbReference type="Pfam" id="PF00521">
    <property type="entry name" value="DNA_topoisoIV"/>
    <property type="match status" value="1"/>
</dbReference>
<feature type="active site" description="O-(5'-phospho-DNA)-tyrosine intermediate" evidence="18">
    <location>
        <position position="871"/>
    </location>
</feature>
<feature type="compositionally biased region" description="Basic and acidic residues" evidence="20">
    <location>
        <begin position="1151"/>
        <end position="1169"/>
    </location>
</feature>
<dbReference type="GO" id="GO:0005654">
    <property type="term" value="C:nucleoplasm"/>
    <property type="evidence" value="ECO:0007669"/>
    <property type="project" value="UniProtKB-SubCell"/>
</dbReference>
<dbReference type="CDD" id="cd00187">
    <property type="entry name" value="TOP4c"/>
    <property type="match status" value="1"/>
</dbReference>
<dbReference type="FunFam" id="3.30.1360.40:FF:000003">
    <property type="entry name" value="DNA topoisomerase 2"/>
    <property type="match status" value="1"/>
</dbReference>
<dbReference type="GO" id="GO:0003918">
    <property type="term" value="F:DNA topoisomerase type II (double strand cut, ATP-hydrolyzing) activity"/>
    <property type="evidence" value="ECO:0007669"/>
    <property type="project" value="UniProtKB-UniRule"/>
</dbReference>
<dbReference type="InterPro" id="IPR050634">
    <property type="entry name" value="DNA_Topoisomerase_II"/>
</dbReference>
<dbReference type="InterPro" id="IPR002205">
    <property type="entry name" value="Topo_IIA_dom_A"/>
</dbReference>
<dbReference type="InterPro" id="IPR001241">
    <property type="entry name" value="Topo_IIA"/>
</dbReference>
<keyword evidence="17" id="KW-0539">Nucleus</keyword>
<keyword evidence="15 18" id="KW-0238">DNA-binding</keyword>
<dbReference type="GO" id="GO:0005524">
    <property type="term" value="F:ATP binding"/>
    <property type="evidence" value="ECO:0007669"/>
    <property type="project" value="UniProtKB-UniRule"/>
</dbReference>
<keyword evidence="16 18" id="KW-0413">Isomerase</keyword>
<dbReference type="InterPro" id="IPR020568">
    <property type="entry name" value="Ribosomal_Su5_D2-typ_SF"/>
</dbReference>
<evidence type="ECO:0000256" key="15">
    <source>
        <dbReference type="ARBA" id="ARBA00023125"/>
    </source>
</evidence>
<dbReference type="Gene3D" id="3.30.1490.30">
    <property type="match status" value="1"/>
</dbReference>
<evidence type="ECO:0000256" key="13">
    <source>
        <dbReference type="ARBA" id="ARBA00022842"/>
    </source>
</evidence>
<feature type="non-terminal residue" evidence="23">
    <location>
        <position position="1"/>
    </location>
</feature>
<evidence type="ECO:0000313" key="23">
    <source>
        <dbReference type="EMBL" id="JAP66985.1"/>
    </source>
</evidence>
<feature type="compositionally biased region" description="Acidic residues" evidence="20">
    <location>
        <begin position="1170"/>
        <end position="1182"/>
    </location>
</feature>
<dbReference type="SUPFAM" id="SSF54211">
    <property type="entry name" value="Ribosomal protein S5 domain 2-like"/>
    <property type="match status" value="1"/>
</dbReference>
<keyword evidence="11 19" id="KW-0547">Nucleotide-binding</keyword>
<dbReference type="Pfam" id="PF08070">
    <property type="entry name" value="DTHCT"/>
    <property type="match status" value="1"/>
</dbReference>
<dbReference type="PANTHER" id="PTHR10169:SF38">
    <property type="entry name" value="DNA TOPOISOMERASE 2"/>
    <property type="match status" value="1"/>
</dbReference>
<feature type="compositionally biased region" description="Polar residues" evidence="20">
    <location>
        <begin position="1361"/>
        <end position="1375"/>
    </location>
</feature>
<keyword evidence="14 18" id="KW-0799">Topoisomerase</keyword>
<dbReference type="InterPro" id="IPR012542">
    <property type="entry name" value="DTHCT"/>
</dbReference>
<dbReference type="Gene3D" id="3.40.50.670">
    <property type="match status" value="1"/>
</dbReference>
<dbReference type="InterPro" id="IPR034157">
    <property type="entry name" value="TOPRIM_TopoII"/>
</dbReference>
<dbReference type="FunFam" id="3.30.230.10:FF:000008">
    <property type="entry name" value="DNA topoisomerase 2"/>
    <property type="match status" value="1"/>
</dbReference>
<dbReference type="InterPro" id="IPR031660">
    <property type="entry name" value="TOPRIM_C"/>
</dbReference>
<dbReference type="PRINTS" id="PR00418">
    <property type="entry name" value="TPI2FAMILY"/>
</dbReference>
<dbReference type="SUPFAM" id="SSF55874">
    <property type="entry name" value="ATPase domain of HSP90 chaperone/DNA topoisomerase II/histidine kinase"/>
    <property type="match status" value="1"/>
</dbReference>
<organism evidence="23">
    <name type="scientific">Hyalomma excavatum</name>
    <dbReference type="NCBI Taxonomy" id="257692"/>
    <lineage>
        <taxon>Eukaryota</taxon>
        <taxon>Metazoa</taxon>
        <taxon>Ecdysozoa</taxon>
        <taxon>Arthropoda</taxon>
        <taxon>Chelicerata</taxon>
        <taxon>Arachnida</taxon>
        <taxon>Acari</taxon>
        <taxon>Parasitiformes</taxon>
        <taxon>Ixodida</taxon>
        <taxon>Ixodoidea</taxon>
        <taxon>Ixodidae</taxon>
        <taxon>Hyalomminae</taxon>
        <taxon>Hyalomma</taxon>
    </lineage>
</organism>
<dbReference type="CDD" id="cd03365">
    <property type="entry name" value="TOPRIM_TopoIIA"/>
    <property type="match status" value="1"/>
</dbReference>
<evidence type="ECO:0000256" key="1">
    <source>
        <dbReference type="ARBA" id="ARBA00000185"/>
    </source>
</evidence>
<feature type="compositionally biased region" description="Basic and acidic residues" evidence="20">
    <location>
        <begin position="1291"/>
        <end position="1307"/>
    </location>
</feature>
<dbReference type="CDD" id="cd16930">
    <property type="entry name" value="HATPase_TopII-like"/>
    <property type="match status" value="1"/>
</dbReference>
<dbReference type="GO" id="GO:0003677">
    <property type="term" value="F:DNA binding"/>
    <property type="evidence" value="ECO:0007669"/>
    <property type="project" value="UniProtKB-UniRule"/>
</dbReference>
<dbReference type="FunFam" id="3.30.1490.30:FF:000001">
    <property type="entry name" value="DNA topoisomerase 2"/>
    <property type="match status" value="1"/>
</dbReference>
<comment type="cofactor">
    <cofactor evidence="3">
        <name>Mn(2+)</name>
        <dbReference type="ChEBI" id="CHEBI:29035"/>
    </cofactor>
</comment>
<feature type="region of interest" description="Disordered" evidence="20">
    <location>
        <begin position="1151"/>
        <end position="1190"/>
    </location>
</feature>
<evidence type="ECO:0000256" key="18">
    <source>
        <dbReference type="PROSITE-ProRule" id="PRU01384"/>
    </source>
</evidence>
<dbReference type="PROSITE" id="PS52040">
    <property type="entry name" value="TOPO_IIA"/>
    <property type="match status" value="1"/>
</dbReference>
<feature type="compositionally biased region" description="Low complexity" evidence="20">
    <location>
        <begin position="1256"/>
        <end position="1267"/>
    </location>
</feature>
<comment type="subcellular location">
    <subcellularLocation>
        <location evidence="5">Nucleus</location>
        <location evidence="5">Nucleolus</location>
    </subcellularLocation>
    <subcellularLocation>
        <location evidence="6">Nucleus</location>
        <location evidence="6">Nucleoplasm</location>
    </subcellularLocation>
</comment>
<dbReference type="Pfam" id="PF00204">
    <property type="entry name" value="DNA_gyraseB"/>
    <property type="match status" value="1"/>
</dbReference>
<evidence type="ECO:0000256" key="10">
    <source>
        <dbReference type="ARBA" id="ARBA00022723"/>
    </source>
</evidence>
<dbReference type="InterPro" id="IPR013506">
    <property type="entry name" value="Topo_IIA_bsu_dom2"/>
</dbReference>
<dbReference type="FunFam" id="3.30.565.10:FF:000004">
    <property type="entry name" value="DNA topoisomerase 2"/>
    <property type="match status" value="1"/>
</dbReference>
<evidence type="ECO:0000259" key="22">
    <source>
        <dbReference type="PROSITE" id="PS52040"/>
    </source>
</evidence>
<comment type="cofactor">
    <cofactor evidence="2">
        <name>Ca(2+)</name>
        <dbReference type="ChEBI" id="CHEBI:29108"/>
    </cofactor>
</comment>
<evidence type="ECO:0000256" key="20">
    <source>
        <dbReference type="SAM" id="MobiDB-lite"/>
    </source>
</evidence>
<dbReference type="GO" id="GO:0005730">
    <property type="term" value="C:nucleolus"/>
    <property type="evidence" value="ECO:0007669"/>
    <property type="project" value="UniProtKB-SubCell"/>
</dbReference>
<feature type="domain" description="Topo IIA-type catalytic" evidence="22">
    <location>
        <begin position="781"/>
        <end position="1235"/>
    </location>
</feature>
<feature type="region of interest" description="Disordered" evidence="20">
    <location>
        <begin position="1242"/>
        <end position="1666"/>
    </location>
</feature>
<dbReference type="GO" id="GO:0000712">
    <property type="term" value="P:resolution of meiotic recombination intermediates"/>
    <property type="evidence" value="ECO:0007669"/>
    <property type="project" value="TreeGrafter"/>
</dbReference>
<keyword evidence="10" id="KW-0479">Metal-binding</keyword>
<dbReference type="Gene3D" id="3.30.230.10">
    <property type="match status" value="1"/>
</dbReference>
<evidence type="ECO:0000256" key="8">
    <source>
        <dbReference type="ARBA" id="ARBA00012895"/>
    </source>
</evidence>
<dbReference type="Gene3D" id="3.30.1360.40">
    <property type="match status" value="1"/>
</dbReference>
<dbReference type="EC" id="5.6.2.2" evidence="8 19"/>
<evidence type="ECO:0000256" key="14">
    <source>
        <dbReference type="ARBA" id="ARBA00023029"/>
    </source>
</evidence>
<dbReference type="Gene3D" id="3.90.199.10">
    <property type="entry name" value="Topoisomerase II, domain 5"/>
    <property type="match status" value="1"/>
</dbReference>
<sequence>KNVCCVRPVCAGFIIQRLAAAINAAAPVRLASFVSASSAQLRTSSTSAGSGAMSSDGLDDLDDLPPPAAGDVQQNGEAGGVPNKGAKGRLSVERIYQKKSQLEHILLRPDTYIGSVEPVTQSMWVYDGEENGGMKNRSITFVPGLYKIFDEILVNAADNKQRDKNMDCIKIEIDADQNRISVWNNGKGIPVVEHKVEKMFVPTLIFGHLLTSSNYNDEEKKVTGGRNGYGAKLCNIFSTKFTVETYSRTEKKLFKQVWEDNMKKTTDPKIRTEPKGEDFTKITFQPDLAKFKMEKLDADTVALLSRRAYDVAGCTRGVKVYLNGKRLPVKGFKDYTQLFVKDKEDEAGNPLNVVYESVNDRWEVAVTLSESGDFRQMSFVNSIATTKGGSHVDYVADQLVKKILEIVKKKNKAGVKIQNKQVKDHLWVFVNCLIENPTFDSQTKENMTLQVKKFGSKCELSDKFYNQVLKCGVVEAVMSWVNFKAQKQLGQKCSAKKHSKLKGIPKLEDANDAGTRNSVDCTLILTEGDSAKSLAVSGLAVVGRDKFGVFPLKGKILNVREATHKQILENAEINNVIKIMGLQYKKKYESVEDLKTLRYGRLMIMTDQDQDGSHIKGLLINFIHHNWPSLLKLPFLEEFITPIVKATKGKTELSFYSLPEFEEWKTATDDWQRWKVKYYKGLGTSTAKEAKEYFIDMARHRIKFKYQGGEDDRAIELAFSKKMIEQRKEWLRNGMEERKQRRELGLPEVYLYGKDTRNITYEDFVNKELILFSNMDNERSIPSLVDGLKPGQRKVLYTCFKRNDKREIKVAQLAGSVAEHSAYHHGEVSLMSTIINLAQNFVGSNNINLLQPIGQFGTRLQGGKDAASPRYIFTMLSPLARLIMPASDDPVLDYLFDDNQRIEPEYYIPVLPMVLVNGAEGIGTGWSTKIPNYNPREIVNNLRKMLAGEEPKPMKPWFKNFRGSVDQVEPQRYLISGEVAILSSTTIEITELPIRTWTQTYKESVLEAMLHGSEKVPPLITDYKEYHTDTTVRFVVTMSEEKLSKARDEGLHKVFKLQTSLTTSSMVLFDSKGVLTTFRTPEEILKDFYDTRLEGYKKRKAYMMGLLSAEAKKLENQARFILEKIDNLIKIENRRRKEMISTLRERNYDPDPIVEWKKQQAQQEDKQDSQDDEEDEDKDEDKDGGSASYNYLLGMPLWSLTRERKEDLLAKRDQKREEVETLRRKTPENLWEEDLTAFMAKLEEVEKAERDDENSTGAKAAGLKLATGKGGRPKGGSKKMETETQPSPFGERVEPKVDWDAKKRSEKGAGANRKPKKSLEEGKGEGGGGDDEGGAPPKQPRKRAPKGTGEKKRTPKKRRNSWSGSDTSDEQSAMSFGSDDEERPKIPPERQTSRRAALARPKYKIDDSDEEDDDDDMGETRANEGVLEDVAESRPSEPAASTEDGQENGRVRSAFDDSDSDSNLEPLTKRLSQGGKDNSEVAFDSLFGGSASASGSKAPASRKSAGSGSDSEPPRAAPKPAPAPKKAPAKRKPPAQSDSDASDVDEEFKPKKAPAARKPAAPKKKPSYGDSDASGADDDDFKPKKAAPARKPAAPKSRKKKASDSDSDGGKKKKPAKKSKKAASSDDDDNMSGKDVAASVAPRMTTGRTKAPVKYNFGSDSSDDDF</sequence>
<comment type="subunit">
    <text evidence="19">Homodimer.</text>
</comment>
<evidence type="ECO:0000256" key="12">
    <source>
        <dbReference type="ARBA" id="ARBA00022840"/>
    </source>
</evidence>
<feature type="compositionally biased region" description="Acidic residues" evidence="20">
    <location>
        <begin position="1407"/>
        <end position="1417"/>
    </location>
</feature>
<evidence type="ECO:0000256" key="19">
    <source>
        <dbReference type="RuleBase" id="RU362094"/>
    </source>
</evidence>
<evidence type="ECO:0000256" key="16">
    <source>
        <dbReference type="ARBA" id="ARBA00023235"/>
    </source>
</evidence>
<dbReference type="PROSITE" id="PS50880">
    <property type="entry name" value="TOPRIM"/>
    <property type="match status" value="1"/>
</dbReference>
<evidence type="ECO:0000256" key="4">
    <source>
        <dbReference type="ARBA" id="ARBA00001946"/>
    </source>
</evidence>
<dbReference type="GO" id="GO:0046872">
    <property type="term" value="F:metal ion binding"/>
    <property type="evidence" value="ECO:0007669"/>
    <property type="project" value="UniProtKB-KW"/>
</dbReference>
<keyword evidence="13" id="KW-0460">Magnesium</keyword>
<feature type="domain" description="Toprim" evidence="21">
    <location>
        <begin position="521"/>
        <end position="638"/>
    </location>
</feature>
<evidence type="ECO:0000256" key="7">
    <source>
        <dbReference type="ARBA" id="ARBA00011080"/>
    </source>
</evidence>
<dbReference type="FunFam" id="3.90.199.10:FF:000002">
    <property type="entry name" value="DNA topoisomerase 2"/>
    <property type="match status" value="1"/>
</dbReference>
<protein>
    <recommendedName>
        <fullName evidence="9 19">DNA topoisomerase 2</fullName>
        <ecNumber evidence="8 19">5.6.2.2</ecNumber>
    </recommendedName>
</protein>
<dbReference type="Gene3D" id="1.10.268.10">
    <property type="entry name" value="Topoisomerase, domain 3"/>
    <property type="match status" value="1"/>
</dbReference>
<dbReference type="InterPro" id="IPR013758">
    <property type="entry name" value="Topo_IIA_A/C_ab"/>
</dbReference>
<evidence type="ECO:0000256" key="17">
    <source>
        <dbReference type="ARBA" id="ARBA00023242"/>
    </source>
</evidence>
<feature type="region of interest" description="Disordered" evidence="20">
    <location>
        <begin position="44"/>
        <end position="86"/>
    </location>
</feature>
<feature type="compositionally biased region" description="Low complexity" evidence="20">
    <location>
        <begin position="44"/>
        <end position="56"/>
    </location>
</feature>
<dbReference type="SUPFAM" id="SSF56719">
    <property type="entry name" value="Type II DNA topoisomerase"/>
    <property type="match status" value="1"/>
</dbReference>
<evidence type="ECO:0000256" key="2">
    <source>
        <dbReference type="ARBA" id="ARBA00001913"/>
    </source>
</evidence>
<keyword evidence="12 19" id="KW-0067">ATP-binding</keyword>
<dbReference type="InterPro" id="IPR013757">
    <property type="entry name" value="Topo_IIA_A_a_sf"/>
</dbReference>
<dbReference type="SMART" id="SM00434">
    <property type="entry name" value="TOP4c"/>
    <property type="match status" value="1"/>
</dbReference>
<accession>A0A131XLA1</accession>
<reference evidence="23" key="1">
    <citation type="journal article" date="2017" name="Ticks Tick Borne Dis.">
        <title>An insight into the sialome of Hyalomma excavatum.</title>
        <authorList>
            <person name="Ribeiro J.M."/>
            <person name="Slovak M."/>
            <person name="Francischetti I.M."/>
        </authorList>
    </citation>
    <scope>NUCLEOTIDE SEQUENCE</scope>
    <source>
        <strain evidence="23">Samish</strain>
        <tissue evidence="23">Salivary glands</tissue>
    </source>
</reference>
<comment type="similarity">
    <text evidence="7 19">Belongs to the type II topoisomerase family.</text>
</comment>
<feature type="compositionally biased region" description="Basic residues" evidence="20">
    <location>
        <begin position="1551"/>
        <end position="1566"/>
    </location>
</feature>
<dbReference type="InterPro" id="IPR001154">
    <property type="entry name" value="TopoII_euk"/>
</dbReference>